<dbReference type="PANTHER" id="PTHR42830:SF1">
    <property type="entry name" value="OSMOTICALLY INDUCIBLE FAMILY PROTEIN"/>
    <property type="match status" value="1"/>
</dbReference>
<gene>
    <name evidence="1" type="ORF">ALQ07_00537</name>
</gene>
<sequence>MIQFIPKGATMSIVKKASAHWEGDLKSGIGSISTETGVLREAPYGFKARFEGGKGTNPEELIGAAHAGCFSMALSMILGDAGLKADSIDTSAEVSLDQVEGGFAISAVHLVLKAKVPGATQEQFDELTNKAKEGCPVSKVLNAKITLDATLVG</sequence>
<dbReference type="GO" id="GO:0006979">
    <property type="term" value="P:response to oxidative stress"/>
    <property type="evidence" value="ECO:0007669"/>
    <property type="project" value="InterPro"/>
</dbReference>
<dbReference type="InterPro" id="IPR052707">
    <property type="entry name" value="OsmC_Ohr_Peroxiredoxin"/>
</dbReference>
<organism evidence="1 2">
    <name type="scientific">Pseudomonas syringae pv. actinidiae</name>
    <dbReference type="NCBI Taxonomy" id="103796"/>
    <lineage>
        <taxon>Bacteria</taxon>
        <taxon>Pseudomonadati</taxon>
        <taxon>Pseudomonadota</taxon>
        <taxon>Gammaproteobacteria</taxon>
        <taxon>Pseudomonadales</taxon>
        <taxon>Pseudomonadaceae</taxon>
        <taxon>Pseudomonas</taxon>
        <taxon>Pseudomonas syringae</taxon>
    </lineage>
</organism>
<dbReference type="InterPro" id="IPR019904">
    <property type="entry name" value="Peroxiredoxin_OsmC"/>
</dbReference>
<evidence type="ECO:0000313" key="2">
    <source>
        <dbReference type="Proteomes" id="UP000273140"/>
    </source>
</evidence>
<protein>
    <submittedName>
        <fullName evidence="1">Osmotically inducible protein</fullName>
    </submittedName>
</protein>
<dbReference type="AlphaFoldDB" id="A0A3M4KND8"/>
<dbReference type="EMBL" id="RBRB01000256">
    <property type="protein sequence ID" value="RMQ30331.1"/>
    <property type="molecule type" value="Genomic_DNA"/>
</dbReference>
<evidence type="ECO:0000313" key="1">
    <source>
        <dbReference type="EMBL" id="RMQ30331.1"/>
    </source>
</evidence>
<dbReference type="InterPro" id="IPR003718">
    <property type="entry name" value="OsmC/Ohr_fam"/>
</dbReference>
<dbReference type="InterPro" id="IPR015946">
    <property type="entry name" value="KH_dom-like_a/b"/>
</dbReference>
<dbReference type="PANTHER" id="PTHR42830">
    <property type="entry name" value="OSMOTICALLY INDUCIBLE FAMILY PROTEIN"/>
    <property type="match status" value="1"/>
</dbReference>
<dbReference type="GO" id="GO:0004601">
    <property type="term" value="F:peroxidase activity"/>
    <property type="evidence" value="ECO:0007669"/>
    <property type="project" value="InterPro"/>
</dbReference>
<dbReference type="SUPFAM" id="SSF82784">
    <property type="entry name" value="OsmC-like"/>
    <property type="match status" value="1"/>
</dbReference>
<reference evidence="1 2" key="1">
    <citation type="submission" date="2018-08" db="EMBL/GenBank/DDBJ databases">
        <title>Recombination of ecologically and evolutionarily significant loci maintains genetic cohesion in the Pseudomonas syringae species complex.</title>
        <authorList>
            <person name="Dillon M."/>
            <person name="Thakur S."/>
            <person name="Almeida R.N.D."/>
            <person name="Weir B.S."/>
            <person name="Guttman D.S."/>
        </authorList>
    </citation>
    <scope>NUCLEOTIDE SEQUENCE [LARGE SCALE GENOMIC DNA]</scope>
    <source>
        <strain evidence="1 2">ICMP 19074</strain>
    </source>
</reference>
<comment type="caution">
    <text evidence="1">The sequence shown here is derived from an EMBL/GenBank/DDBJ whole genome shotgun (WGS) entry which is preliminary data.</text>
</comment>
<dbReference type="InterPro" id="IPR036102">
    <property type="entry name" value="OsmC/Ohrsf"/>
</dbReference>
<accession>A0A3M4KND8</accession>
<dbReference type="Pfam" id="PF02566">
    <property type="entry name" value="OsmC"/>
    <property type="match status" value="1"/>
</dbReference>
<name>A0A3M4KND8_PSESF</name>
<proteinExistence type="predicted"/>
<dbReference type="NCBIfam" id="TIGR03562">
    <property type="entry name" value="osmo_induc_OsmC"/>
    <property type="match status" value="1"/>
</dbReference>
<dbReference type="Proteomes" id="UP000273140">
    <property type="component" value="Unassembled WGS sequence"/>
</dbReference>
<dbReference type="Gene3D" id="3.30.300.20">
    <property type="match status" value="1"/>
</dbReference>